<protein>
    <submittedName>
        <fullName evidence="3">Clathrin_bdg domain-containing protein</fullName>
    </submittedName>
</protein>
<feature type="compositionally biased region" description="Polar residues" evidence="1">
    <location>
        <begin position="79"/>
        <end position="91"/>
    </location>
</feature>
<reference evidence="2" key="1">
    <citation type="journal article" date="2013" name="Genetics">
        <title>The draft genome and transcriptome of Panagrellus redivivus are shaped by the harsh demands of a free-living lifestyle.</title>
        <authorList>
            <person name="Srinivasan J."/>
            <person name="Dillman A.R."/>
            <person name="Macchietto M.G."/>
            <person name="Heikkinen L."/>
            <person name="Lakso M."/>
            <person name="Fracchia K.M."/>
            <person name="Antoshechkin I."/>
            <person name="Mortazavi A."/>
            <person name="Wong G."/>
            <person name="Sternberg P.W."/>
        </authorList>
    </citation>
    <scope>NUCLEOTIDE SEQUENCE [LARGE SCALE GENOMIC DNA]</scope>
    <source>
        <strain evidence="2">MT8872</strain>
    </source>
</reference>
<accession>A0A7E5A1U4</accession>
<name>A0A7E5A1U4_PANRE</name>
<proteinExistence type="predicted"/>
<feature type="region of interest" description="Disordered" evidence="1">
    <location>
        <begin position="307"/>
        <end position="378"/>
    </location>
</feature>
<sequence>MSGLPSVIANFSSGRATNPGAATFQVAEPQGDDTTSSVFSALPGAEARLDCSRRGAGTPIRRGSRPTKVGLELDAVSEASDQPMPSRSPSLSDVEMPSRPSSPSDVEMRSKSPSPFDMEMEDLSMEFGWLFNEAPGQDEEMEDLAVDLGLLFQEASSNGINASFWSGNNTALDNVAAGPGSPMDCDEREKSIPADSTIVNPMQAPSSDVNITTDAPPTIETSKDVDTDVEKRVPVHGNVQESQRHVISKILDMPEPSAIHPDSRSSSVTSLVAHEAIPTTVDQPIPSDSNTVDPESLQMSAADLEATDLYDGSQGKKIDEPPKKQLSPMPLPVISEEAVDNAAGPVSPAVPPTSANAINSLNNGVSNSSIQSLCSANT</sequence>
<organism evidence="2 3">
    <name type="scientific">Panagrellus redivivus</name>
    <name type="common">Microworm</name>
    <dbReference type="NCBI Taxonomy" id="6233"/>
    <lineage>
        <taxon>Eukaryota</taxon>
        <taxon>Metazoa</taxon>
        <taxon>Ecdysozoa</taxon>
        <taxon>Nematoda</taxon>
        <taxon>Chromadorea</taxon>
        <taxon>Rhabditida</taxon>
        <taxon>Tylenchina</taxon>
        <taxon>Panagrolaimomorpha</taxon>
        <taxon>Panagrolaimoidea</taxon>
        <taxon>Panagrolaimidae</taxon>
        <taxon>Panagrellus</taxon>
    </lineage>
</organism>
<evidence type="ECO:0000313" key="3">
    <source>
        <dbReference type="WBParaSite" id="Pan_g8657.t1"/>
    </source>
</evidence>
<dbReference type="WBParaSite" id="Pan_g8657.t1">
    <property type="protein sequence ID" value="Pan_g8657.t1"/>
    <property type="gene ID" value="Pan_g8657"/>
</dbReference>
<feature type="region of interest" description="Disordered" evidence="1">
    <location>
        <begin position="198"/>
        <end position="222"/>
    </location>
</feature>
<evidence type="ECO:0000256" key="1">
    <source>
        <dbReference type="SAM" id="MobiDB-lite"/>
    </source>
</evidence>
<keyword evidence="2" id="KW-1185">Reference proteome</keyword>
<feature type="compositionally biased region" description="Polar residues" evidence="1">
    <location>
        <begin position="353"/>
        <end position="378"/>
    </location>
</feature>
<reference evidence="3" key="2">
    <citation type="submission" date="2020-10" db="UniProtKB">
        <authorList>
            <consortium name="WormBaseParasite"/>
        </authorList>
    </citation>
    <scope>IDENTIFICATION</scope>
</reference>
<dbReference type="AlphaFoldDB" id="A0A7E5A1U4"/>
<feature type="compositionally biased region" description="Polar residues" evidence="1">
    <location>
        <begin position="198"/>
        <end position="215"/>
    </location>
</feature>
<feature type="compositionally biased region" description="Basic and acidic residues" evidence="1">
    <location>
        <begin position="314"/>
        <end position="323"/>
    </location>
</feature>
<dbReference type="Proteomes" id="UP000492821">
    <property type="component" value="Unassembled WGS sequence"/>
</dbReference>
<evidence type="ECO:0000313" key="2">
    <source>
        <dbReference type="Proteomes" id="UP000492821"/>
    </source>
</evidence>
<feature type="region of interest" description="Disordered" evidence="1">
    <location>
        <begin position="1"/>
        <end position="116"/>
    </location>
</feature>